<feature type="transmembrane region" description="Helical" evidence="1">
    <location>
        <begin position="152"/>
        <end position="173"/>
    </location>
</feature>
<keyword evidence="3" id="KW-1185">Reference proteome</keyword>
<evidence type="ECO:0000313" key="2">
    <source>
        <dbReference type="EMBL" id="CAD5207191.1"/>
    </source>
</evidence>
<protein>
    <submittedName>
        <fullName evidence="2">Uncharacterized protein</fullName>
    </submittedName>
</protein>
<keyword evidence="1" id="KW-0472">Membrane</keyword>
<sequence length="179" mass="19184">MPTLLQLKIGALVTLIVAWAFTVAALFTPAWRNLDSDNSVGLVTYHCSSTACNSFKNNVPDWSSTCKDLNIAAAVGMTIKLIVSLVTWNKTKSKCMSVLKVLVCLIAIAKLLVLLILYAIKSDDYFGSGGAFQYSTVATATATSHSGTSLGYSYWFALVAAVFMVFSTGFSIVEPCIAK</sequence>
<gene>
    <name evidence="2" type="ORF">BOKJ2_LOCUS1875</name>
</gene>
<name>A0A811JVT4_9BILA</name>
<feature type="transmembrane region" description="Helical" evidence="1">
    <location>
        <begin position="69"/>
        <end position="89"/>
    </location>
</feature>
<feature type="transmembrane region" description="Helical" evidence="1">
    <location>
        <begin position="12"/>
        <end position="31"/>
    </location>
</feature>
<accession>A0A811JVT4</accession>
<evidence type="ECO:0000256" key="1">
    <source>
        <dbReference type="SAM" id="Phobius"/>
    </source>
</evidence>
<organism evidence="2 3">
    <name type="scientific">Bursaphelenchus okinawaensis</name>
    <dbReference type="NCBI Taxonomy" id="465554"/>
    <lineage>
        <taxon>Eukaryota</taxon>
        <taxon>Metazoa</taxon>
        <taxon>Ecdysozoa</taxon>
        <taxon>Nematoda</taxon>
        <taxon>Chromadorea</taxon>
        <taxon>Rhabditida</taxon>
        <taxon>Tylenchina</taxon>
        <taxon>Tylenchomorpha</taxon>
        <taxon>Aphelenchoidea</taxon>
        <taxon>Aphelenchoididae</taxon>
        <taxon>Bursaphelenchus</taxon>
    </lineage>
</organism>
<dbReference type="AlphaFoldDB" id="A0A811JVT4"/>
<reference evidence="2" key="1">
    <citation type="submission" date="2020-09" db="EMBL/GenBank/DDBJ databases">
        <authorList>
            <person name="Kikuchi T."/>
        </authorList>
    </citation>
    <scope>NUCLEOTIDE SEQUENCE</scope>
    <source>
        <strain evidence="2">SH1</strain>
    </source>
</reference>
<proteinExistence type="predicted"/>
<dbReference type="Pfam" id="PF06653">
    <property type="entry name" value="Claudin_3"/>
    <property type="match status" value="1"/>
</dbReference>
<dbReference type="EMBL" id="CAJFCW020000001">
    <property type="protein sequence ID" value="CAG9084703.1"/>
    <property type="molecule type" value="Genomic_DNA"/>
</dbReference>
<dbReference type="InterPro" id="IPR009545">
    <property type="entry name" value="Claudin-like"/>
</dbReference>
<evidence type="ECO:0000313" key="3">
    <source>
        <dbReference type="Proteomes" id="UP000614601"/>
    </source>
</evidence>
<dbReference type="Proteomes" id="UP000614601">
    <property type="component" value="Unassembled WGS sequence"/>
</dbReference>
<dbReference type="Gene3D" id="1.20.140.150">
    <property type="match status" value="1"/>
</dbReference>
<keyword evidence="1" id="KW-1133">Transmembrane helix</keyword>
<comment type="caution">
    <text evidence="2">The sequence shown here is derived from an EMBL/GenBank/DDBJ whole genome shotgun (WGS) entry which is preliminary data.</text>
</comment>
<feature type="transmembrane region" description="Helical" evidence="1">
    <location>
        <begin position="101"/>
        <end position="120"/>
    </location>
</feature>
<keyword evidence="1" id="KW-0812">Transmembrane</keyword>
<dbReference type="Proteomes" id="UP000783686">
    <property type="component" value="Unassembled WGS sequence"/>
</dbReference>
<dbReference type="EMBL" id="CAJFDH010000001">
    <property type="protein sequence ID" value="CAD5207191.1"/>
    <property type="molecule type" value="Genomic_DNA"/>
</dbReference>